<proteinExistence type="predicted"/>
<feature type="chain" id="PRO_5045879271" evidence="2">
    <location>
        <begin position="35"/>
        <end position="238"/>
    </location>
</feature>
<dbReference type="Pfam" id="PF12079">
    <property type="entry name" value="DUF3558"/>
    <property type="match status" value="1"/>
</dbReference>
<protein>
    <submittedName>
        <fullName evidence="3">DUF3558 domain-containing protein</fullName>
    </submittedName>
</protein>
<comment type="caution">
    <text evidence="3">The sequence shown here is derived from an EMBL/GenBank/DDBJ whole genome shotgun (WGS) entry which is preliminary data.</text>
</comment>
<feature type="region of interest" description="Disordered" evidence="1">
    <location>
        <begin position="44"/>
        <end position="109"/>
    </location>
</feature>
<dbReference type="EMBL" id="JAERRJ010000006">
    <property type="protein sequence ID" value="MBL1076001.1"/>
    <property type="molecule type" value="Genomic_DNA"/>
</dbReference>
<feature type="signal peptide" evidence="2">
    <location>
        <begin position="1"/>
        <end position="34"/>
    </location>
</feature>
<feature type="compositionally biased region" description="Low complexity" evidence="1">
    <location>
        <begin position="50"/>
        <end position="75"/>
    </location>
</feature>
<dbReference type="Proteomes" id="UP000602198">
    <property type="component" value="Unassembled WGS sequence"/>
</dbReference>
<organism evidence="3 4">
    <name type="scientific">Nocardia acididurans</name>
    <dbReference type="NCBI Taxonomy" id="2802282"/>
    <lineage>
        <taxon>Bacteria</taxon>
        <taxon>Bacillati</taxon>
        <taxon>Actinomycetota</taxon>
        <taxon>Actinomycetes</taxon>
        <taxon>Mycobacteriales</taxon>
        <taxon>Nocardiaceae</taxon>
        <taxon>Nocardia</taxon>
    </lineage>
</organism>
<name>A0ABS1M623_9NOCA</name>
<gene>
    <name evidence="3" type="ORF">JK358_16510</name>
</gene>
<evidence type="ECO:0000256" key="2">
    <source>
        <dbReference type="SAM" id="SignalP"/>
    </source>
</evidence>
<keyword evidence="2" id="KW-0732">Signal</keyword>
<keyword evidence="4" id="KW-1185">Reference proteome</keyword>
<accession>A0ABS1M623</accession>
<dbReference type="InterPro" id="IPR024520">
    <property type="entry name" value="DUF3558"/>
</dbReference>
<dbReference type="RefSeq" id="WP_201948590.1">
    <property type="nucleotide sequence ID" value="NZ_JAERRJ010000006.1"/>
</dbReference>
<sequence>MTPTHESRARGTRSRFTTAFRIAAVLGGATVALAGCTANSPNDTPAANGTASATASAVVSTTVRGDDATTAPPRAETPEPTRADTQAPGTPAGTPSATTVNSPSGGSWDPCTLSESALSAAGLDLSTEARVSPSTYPSCKWQSTDRTFELIIVASGDSMDTVLEPGTYTDLRRSEYYGRQFALFRSVADSHKVGCHIATPSATGSIVFTVRNTRVATDYGEPCNDAQRVGAGLFNSLP</sequence>
<evidence type="ECO:0000256" key="1">
    <source>
        <dbReference type="SAM" id="MobiDB-lite"/>
    </source>
</evidence>
<evidence type="ECO:0000313" key="4">
    <source>
        <dbReference type="Proteomes" id="UP000602198"/>
    </source>
</evidence>
<evidence type="ECO:0000313" key="3">
    <source>
        <dbReference type="EMBL" id="MBL1076001.1"/>
    </source>
</evidence>
<reference evidence="3 4" key="1">
    <citation type="submission" date="2021-01" db="EMBL/GenBank/DDBJ databases">
        <title>WGS of actinomycetes isolated from Thailand.</title>
        <authorList>
            <person name="Thawai C."/>
        </authorList>
    </citation>
    <scope>NUCLEOTIDE SEQUENCE [LARGE SCALE GENOMIC DNA]</scope>
    <source>
        <strain evidence="3 4">LPG 2</strain>
    </source>
</reference>
<feature type="compositionally biased region" description="Low complexity" evidence="1">
    <location>
        <begin position="83"/>
        <end position="99"/>
    </location>
</feature>